<evidence type="ECO:0000256" key="1">
    <source>
        <dbReference type="SAM" id="Phobius"/>
    </source>
</evidence>
<evidence type="ECO:0000313" key="4">
    <source>
        <dbReference type="Proteomes" id="UP001579974"/>
    </source>
</evidence>
<dbReference type="InterPro" id="IPR036938">
    <property type="entry name" value="PAP2/HPO_sf"/>
</dbReference>
<dbReference type="SMART" id="SM00014">
    <property type="entry name" value="acidPPc"/>
    <property type="match status" value="1"/>
</dbReference>
<feature type="transmembrane region" description="Helical" evidence="1">
    <location>
        <begin position="277"/>
        <end position="295"/>
    </location>
</feature>
<feature type="transmembrane region" description="Helical" evidence="1">
    <location>
        <begin position="133"/>
        <end position="151"/>
    </location>
</feature>
<dbReference type="SUPFAM" id="SSF48317">
    <property type="entry name" value="Acid phosphatase/Vanadium-dependent haloperoxidase"/>
    <property type="match status" value="1"/>
</dbReference>
<feature type="transmembrane region" description="Helical" evidence="1">
    <location>
        <begin position="36"/>
        <end position="57"/>
    </location>
</feature>
<feature type="transmembrane region" description="Helical" evidence="1">
    <location>
        <begin position="208"/>
        <end position="225"/>
    </location>
</feature>
<keyword evidence="4" id="KW-1185">Reference proteome</keyword>
<feature type="transmembrane region" description="Helical" evidence="1">
    <location>
        <begin position="185"/>
        <end position="202"/>
    </location>
</feature>
<proteinExistence type="predicted"/>
<feature type="transmembrane region" description="Helical" evidence="1">
    <location>
        <begin position="157"/>
        <end position="178"/>
    </location>
</feature>
<keyword evidence="1" id="KW-0812">Transmembrane</keyword>
<dbReference type="InterPro" id="IPR000326">
    <property type="entry name" value="PAP2/HPO"/>
</dbReference>
<dbReference type="EMBL" id="JBDXSU010000007">
    <property type="protein sequence ID" value="MFB5190855.1"/>
    <property type="molecule type" value="Genomic_DNA"/>
</dbReference>
<accession>A0ABV5AF00</accession>
<dbReference type="Gene3D" id="1.20.144.10">
    <property type="entry name" value="Phosphatidic acid phosphatase type 2/haloperoxidase"/>
    <property type="match status" value="1"/>
</dbReference>
<organism evidence="3 4">
    <name type="scientific">Alicyclobacillus fastidiosus</name>
    <dbReference type="NCBI Taxonomy" id="392011"/>
    <lineage>
        <taxon>Bacteria</taxon>
        <taxon>Bacillati</taxon>
        <taxon>Bacillota</taxon>
        <taxon>Bacilli</taxon>
        <taxon>Bacillales</taxon>
        <taxon>Alicyclobacillaceae</taxon>
        <taxon>Alicyclobacillus</taxon>
    </lineage>
</organism>
<gene>
    <name evidence="3" type="ORF">KKP3000_004341</name>
</gene>
<dbReference type="RefSeq" id="WP_275474382.1">
    <property type="nucleotide sequence ID" value="NZ_CP162940.1"/>
</dbReference>
<evidence type="ECO:0000259" key="2">
    <source>
        <dbReference type="SMART" id="SM00014"/>
    </source>
</evidence>
<protein>
    <submittedName>
        <fullName evidence="3">Phosphatase PAP2 family protein</fullName>
    </submittedName>
</protein>
<comment type="caution">
    <text evidence="3">The sequence shown here is derived from an EMBL/GenBank/DDBJ whole genome shotgun (WGS) entry which is preliminary data.</text>
</comment>
<dbReference type="PANTHER" id="PTHR14969">
    <property type="entry name" value="SPHINGOSINE-1-PHOSPHATE PHOSPHOHYDROLASE"/>
    <property type="match status" value="1"/>
</dbReference>
<sequence>MATPKFSLPAGFGWQYHAILWLQSFHTPILDKVAMVMSYLGTESFYLIILPMIMLVFSRQFGLRMTYVFLTSMFFNAWLKSVIQIARPIGVPGIRSGYVSSATGLSMPSGHAQGAMTLYAAVVRPFSNRVLRYLLLLVVLCIGISRIYLGLHWPMDVFVGWLLGLVIGSSGWQIGRWWSYREIPWHFALLFAVLFPAVLFYFNHDPLGAEYATYLFAVGTGAVLERRFVHSRIDGVWWKRICAGVLGLGGIVAIQWLLQGAAADLPGRLLRDLLDGWWVTVGAPWAFLKLNVYQINAEELAR</sequence>
<keyword evidence="1" id="KW-0472">Membrane</keyword>
<dbReference type="Pfam" id="PF01569">
    <property type="entry name" value="PAP2"/>
    <property type="match status" value="1"/>
</dbReference>
<reference evidence="3 4" key="1">
    <citation type="journal article" date="2024" name="Int. J. Mol. Sci.">
        <title>Exploration of Alicyclobacillus spp. Genome in Search of Antibiotic Resistance.</title>
        <authorList>
            <person name="Bucka-Kolendo J."/>
            <person name="Kiousi D.E."/>
            <person name="Dekowska A."/>
            <person name="Mikolajczuk-Szczyrba A."/>
            <person name="Karadedos D.M."/>
            <person name="Michael P."/>
            <person name="Galanis A."/>
            <person name="Sokolowska B."/>
        </authorList>
    </citation>
    <scope>NUCLEOTIDE SEQUENCE [LARGE SCALE GENOMIC DNA]</scope>
    <source>
        <strain evidence="3 4">KKP 3000</strain>
    </source>
</reference>
<feature type="transmembrane region" description="Helical" evidence="1">
    <location>
        <begin position="237"/>
        <end position="257"/>
    </location>
</feature>
<dbReference type="Proteomes" id="UP001579974">
    <property type="component" value="Unassembled WGS sequence"/>
</dbReference>
<name>A0ABV5AF00_9BACL</name>
<keyword evidence="1" id="KW-1133">Transmembrane helix</keyword>
<evidence type="ECO:0000313" key="3">
    <source>
        <dbReference type="EMBL" id="MFB5190855.1"/>
    </source>
</evidence>
<dbReference type="PANTHER" id="PTHR14969:SF13">
    <property type="entry name" value="AT30094P"/>
    <property type="match status" value="1"/>
</dbReference>
<feature type="domain" description="Phosphatidic acid phosphatase type 2/haloperoxidase" evidence="2">
    <location>
        <begin position="63"/>
        <end position="172"/>
    </location>
</feature>